<dbReference type="PANTHER" id="PTHR11439">
    <property type="entry name" value="GAG-POL-RELATED RETROTRANSPOSON"/>
    <property type="match status" value="1"/>
</dbReference>
<dbReference type="AlphaFoldDB" id="A0A1U8JK71"/>
<reference evidence="1" key="1">
    <citation type="journal article" date="2020" name="Nat. Genet.">
        <title>Genomic diversifications of five Gossypium allopolyploid species and their impact on cotton improvement.</title>
        <authorList>
            <person name="Chen Z.J."/>
            <person name="Sreedasyam A."/>
            <person name="Ando A."/>
            <person name="Song Q."/>
            <person name="De Santiago L.M."/>
            <person name="Hulse-Kemp A.M."/>
            <person name="Ding M."/>
            <person name="Ye W."/>
            <person name="Kirkbride R.C."/>
            <person name="Jenkins J."/>
            <person name="Plott C."/>
            <person name="Lovell J."/>
            <person name="Lin Y.M."/>
            <person name="Vaughn R."/>
            <person name="Liu B."/>
            <person name="Simpson S."/>
            <person name="Scheffler B.E."/>
            <person name="Wen L."/>
            <person name="Saski C.A."/>
            <person name="Grover C.E."/>
            <person name="Hu G."/>
            <person name="Conover J.L."/>
            <person name="Carlson J.W."/>
            <person name="Shu S."/>
            <person name="Boston L.B."/>
            <person name="Williams M."/>
            <person name="Peterson D.G."/>
            <person name="McGee K."/>
            <person name="Jones D.C."/>
            <person name="Wendel J.F."/>
            <person name="Stelly D.M."/>
            <person name="Grimwood J."/>
            <person name="Schmutz J."/>
        </authorList>
    </citation>
    <scope>NUCLEOTIDE SEQUENCE [LARGE SCALE GENOMIC DNA]</scope>
    <source>
        <strain evidence="1">cv. TM-1</strain>
    </source>
</reference>
<accession>A0A1U8JK71</accession>
<gene>
    <name evidence="2" type="primary">LOC107907876</name>
</gene>
<keyword evidence="1" id="KW-1185">Reference proteome</keyword>
<evidence type="ECO:0000313" key="1">
    <source>
        <dbReference type="Proteomes" id="UP000818029"/>
    </source>
</evidence>
<evidence type="ECO:0000313" key="2">
    <source>
        <dbReference type="RefSeq" id="XP_016690676.1"/>
    </source>
</evidence>
<dbReference type="RefSeq" id="XP_016690676.1">
    <property type="nucleotide sequence ID" value="XM_016835187.1"/>
</dbReference>
<protein>
    <submittedName>
        <fullName evidence="2">Secreted RxLR effector protein 161-like</fullName>
    </submittedName>
</protein>
<name>A0A1U8JK71_GOSHI</name>
<dbReference type="Proteomes" id="UP000818029">
    <property type="component" value="Chromosome D02"/>
</dbReference>
<dbReference type="SUPFAM" id="SSF56672">
    <property type="entry name" value="DNA/RNA polymerases"/>
    <property type="match status" value="1"/>
</dbReference>
<organism evidence="1 2">
    <name type="scientific">Gossypium hirsutum</name>
    <name type="common">Upland cotton</name>
    <name type="synonym">Gossypium mexicanum</name>
    <dbReference type="NCBI Taxonomy" id="3635"/>
    <lineage>
        <taxon>Eukaryota</taxon>
        <taxon>Viridiplantae</taxon>
        <taxon>Streptophyta</taxon>
        <taxon>Embryophyta</taxon>
        <taxon>Tracheophyta</taxon>
        <taxon>Spermatophyta</taxon>
        <taxon>Magnoliopsida</taxon>
        <taxon>eudicotyledons</taxon>
        <taxon>Gunneridae</taxon>
        <taxon>Pentapetalae</taxon>
        <taxon>rosids</taxon>
        <taxon>malvids</taxon>
        <taxon>Malvales</taxon>
        <taxon>Malvaceae</taxon>
        <taxon>Malvoideae</taxon>
        <taxon>Gossypium</taxon>
    </lineage>
</organism>
<dbReference type="PANTHER" id="PTHR11439:SF467">
    <property type="entry name" value="INTEGRASE CATALYTIC DOMAIN-CONTAINING PROTEIN"/>
    <property type="match status" value="1"/>
</dbReference>
<dbReference type="InterPro" id="IPR043502">
    <property type="entry name" value="DNA/RNA_pol_sf"/>
</dbReference>
<dbReference type="CDD" id="cd09272">
    <property type="entry name" value="RNase_HI_RT_Ty1"/>
    <property type="match status" value="1"/>
</dbReference>
<proteinExistence type="predicted"/>
<reference evidence="2" key="2">
    <citation type="submission" date="2025-08" db="UniProtKB">
        <authorList>
            <consortium name="RefSeq"/>
        </authorList>
    </citation>
    <scope>IDENTIFICATION</scope>
</reference>
<sequence length="166" mass="18806">MHKPLDTHFKAIKRILRYLQGTLDYGLQFTRNSKFLLKGYSDASWGSNVDDRRSTSGFCVFLGGNLISWSSKKQQVVSRSTAEAEYQSLAHVTAEISWIRSLLTELGVWIPSKALVWCDSSAAIAIANNPVMHSKFKHVELDFFCKRKGGEWVAASWSYFRTGSNY</sequence>
<dbReference type="KEGG" id="ghi:107907876"/>
<dbReference type="GeneID" id="107907876"/>
<dbReference type="OrthoDB" id="1163908at2759"/>
<dbReference type="PaxDb" id="3635-A0A1U8JK71"/>
<dbReference type="STRING" id="3635.A0A1U8JK71"/>